<dbReference type="EMBL" id="UOES01000533">
    <property type="protein sequence ID" value="VAW29228.1"/>
    <property type="molecule type" value="Genomic_DNA"/>
</dbReference>
<gene>
    <name evidence="1" type="ORF">MNBD_BACTEROID06-1800</name>
</gene>
<protein>
    <submittedName>
        <fullName evidence="1">Uncharacterized protein</fullName>
    </submittedName>
</protein>
<feature type="non-terminal residue" evidence="1">
    <location>
        <position position="67"/>
    </location>
</feature>
<organism evidence="1">
    <name type="scientific">hydrothermal vent metagenome</name>
    <dbReference type="NCBI Taxonomy" id="652676"/>
    <lineage>
        <taxon>unclassified sequences</taxon>
        <taxon>metagenomes</taxon>
        <taxon>ecological metagenomes</taxon>
    </lineage>
</organism>
<proteinExistence type="predicted"/>
<dbReference type="AlphaFoldDB" id="A0A3B0UF61"/>
<evidence type="ECO:0000313" key="1">
    <source>
        <dbReference type="EMBL" id="VAW29228.1"/>
    </source>
</evidence>
<name>A0A3B0UF61_9ZZZZ</name>
<reference evidence="1" key="1">
    <citation type="submission" date="2018-06" db="EMBL/GenBank/DDBJ databases">
        <authorList>
            <person name="Zhirakovskaya E."/>
        </authorList>
    </citation>
    <scope>NUCLEOTIDE SEQUENCE</scope>
</reference>
<accession>A0A3B0UF61</accession>
<sequence>MHPIYKFIAPIFLACCSNLLFAQTESNYILEFKEYLNNEVDSIKKVGLYNDLAWEYSLSNYDSSLKY</sequence>